<keyword evidence="3" id="KW-1185">Reference proteome</keyword>
<comment type="caution">
    <text evidence="2">The sequence shown here is derived from an EMBL/GenBank/DDBJ whole genome shotgun (WGS) entry which is preliminary data.</text>
</comment>
<gene>
    <name evidence="2" type="ORF">PG996_013838</name>
</gene>
<feature type="region of interest" description="Disordered" evidence="1">
    <location>
        <begin position="16"/>
        <end position="60"/>
    </location>
</feature>
<protein>
    <submittedName>
        <fullName evidence="2">Uncharacterized protein</fullName>
    </submittedName>
</protein>
<evidence type="ECO:0000256" key="1">
    <source>
        <dbReference type="SAM" id="MobiDB-lite"/>
    </source>
</evidence>
<feature type="compositionally biased region" description="Polar residues" evidence="1">
    <location>
        <begin position="40"/>
        <end position="52"/>
    </location>
</feature>
<reference evidence="2 3" key="1">
    <citation type="submission" date="2023-01" db="EMBL/GenBank/DDBJ databases">
        <title>Analysis of 21 Apiospora genomes using comparative genomics revels a genus with tremendous synthesis potential of carbohydrate active enzymes and secondary metabolites.</title>
        <authorList>
            <person name="Sorensen T."/>
        </authorList>
    </citation>
    <scope>NUCLEOTIDE SEQUENCE [LARGE SCALE GENOMIC DNA]</scope>
    <source>
        <strain evidence="2 3">CBS 83171</strain>
    </source>
</reference>
<dbReference type="EMBL" id="JAQQWM010000009">
    <property type="protein sequence ID" value="KAK8045774.1"/>
    <property type="molecule type" value="Genomic_DNA"/>
</dbReference>
<name>A0ABR1TGM3_9PEZI</name>
<organism evidence="2 3">
    <name type="scientific">Apiospora saccharicola</name>
    <dbReference type="NCBI Taxonomy" id="335842"/>
    <lineage>
        <taxon>Eukaryota</taxon>
        <taxon>Fungi</taxon>
        <taxon>Dikarya</taxon>
        <taxon>Ascomycota</taxon>
        <taxon>Pezizomycotina</taxon>
        <taxon>Sordariomycetes</taxon>
        <taxon>Xylariomycetidae</taxon>
        <taxon>Amphisphaeriales</taxon>
        <taxon>Apiosporaceae</taxon>
        <taxon>Apiospora</taxon>
    </lineage>
</organism>
<proteinExistence type="predicted"/>
<feature type="compositionally biased region" description="Basic and acidic residues" evidence="1">
    <location>
        <begin position="21"/>
        <end position="37"/>
    </location>
</feature>
<accession>A0ABR1TGM3</accession>
<dbReference type="Proteomes" id="UP001446871">
    <property type="component" value="Unassembled WGS sequence"/>
</dbReference>
<evidence type="ECO:0000313" key="3">
    <source>
        <dbReference type="Proteomes" id="UP001446871"/>
    </source>
</evidence>
<evidence type="ECO:0000313" key="2">
    <source>
        <dbReference type="EMBL" id="KAK8045774.1"/>
    </source>
</evidence>
<sequence length="60" mass="6693">MEVTLDQKDNHIRTIAQLQSDLDKANKARTDPEEMRHLHGSQSSRHGSQASGRSAPRDSP</sequence>